<sequence>MIDMLVLRCWFRDQEELTVKDLPIPLEASIDPGSGDVYAHRHRWEQIPSSHDTLAFKVFDYDLKDGRRFYIEIKASPAKIMQGHNVFGTDDVGKCAYALIECLFNRYPDLFDLLDYSTWSVHQVDVTYHSFADSEENAVRFIHALANVSNGQTKPRSGYESTTYFGKKRSRLKKIKVYAKHTELLQRLRDIERKGDPHKVLQYYGPRLIEYTKGMIRWEVSLYARWLERRGISTNLFEFIKQFDPKAAWTDATKDIFAAMRGREMRVIRDDDVRKKLRQHLKRTTRSGRPSYTLADSVYRTYRTIKAEGFDEARALIPYRTFHRHIQLLMASVGISKAHLMQMKGQGLECEVVPFVRYVKVEFGRQFPDWYEGEAA</sequence>
<organism evidence="3 4">
    <name type="scientific">Methylomarinovum tepidoasis</name>
    <dbReference type="NCBI Taxonomy" id="2840183"/>
    <lineage>
        <taxon>Bacteria</taxon>
        <taxon>Pseudomonadati</taxon>
        <taxon>Pseudomonadota</taxon>
        <taxon>Gammaproteobacteria</taxon>
        <taxon>Methylococcales</taxon>
        <taxon>Methylothermaceae</taxon>
        <taxon>Methylomarinovum</taxon>
    </lineage>
</organism>
<keyword evidence="4" id="KW-1185">Reference proteome</keyword>
<dbReference type="Pfam" id="PF05144">
    <property type="entry name" value="Phage_CRI"/>
    <property type="match status" value="1"/>
</dbReference>
<dbReference type="Proteomes" id="UP001321450">
    <property type="component" value="Chromosome"/>
</dbReference>
<dbReference type="NCBIfam" id="TIGR01629">
    <property type="entry name" value="rep_II_X"/>
    <property type="match status" value="1"/>
</dbReference>
<feature type="domain" description="Replication-associated protein G2P N-terminal" evidence="1">
    <location>
        <begin position="1"/>
        <end position="233"/>
    </location>
</feature>
<evidence type="ECO:0000259" key="1">
    <source>
        <dbReference type="Pfam" id="PF05144"/>
    </source>
</evidence>
<protein>
    <submittedName>
        <fullName evidence="3">Uncharacterized protein</fullName>
    </submittedName>
</protein>
<feature type="domain" description="Replication-associated protein G2P C-terminal" evidence="2">
    <location>
        <begin position="288"/>
        <end position="372"/>
    </location>
</feature>
<dbReference type="KEGG" id="meiy:MIN45_P1891"/>
<dbReference type="Pfam" id="PF05155">
    <property type="entry name" value="G2P_X_C"/>
    <property type="match status" value="1"/>
</dbReference>
<accession>A0AAU9C0S2</accession>
<reference evidence="4" key="1">
    <citation type="journal article" date="2024" name="Int. J. Syst. Evol. Microbiol.">
        <title>Methylomarinovum tepidoasis sp. nov., a moderately thermophilic methanotroph of the family Methylothermaceae isolated from a deep-sea hydrothermal field.</title>
        <authorList>
            <person name="Hirayama H."/>
            <person name="Takaki Y."/>
            <person name="Abe M."/>
            <person name="Miyazaki M."/>
            <person name="Uematsu K."/>
            <person name="Matsui Y."/>
            <person name="Takai K."/>
        </authorList>
    </citation>
    <scope>NUCLEOTIDE SEQUENCE [LARGE SCALE GENOMIC DNA]</scope>
    <source>
        <strain evidence="4">IN45</strain>
    </source>
</reference>
<proteinExistence type="predicted"/>
<evidence type="ECO:0000259" key="2">
    <source>
        <dbReference type="Pfam" id="PF05155"/>
    </source>
</evidence>
<dbReference type="RefSeq" id="WP_286291877.1">
    <property type="nucleotide sequence ID" value="NZ_AP024718.1"/>
</dbReference>
<dbReference type="InterPro" id="IPR022686">
    <property type="entry name" value="G2P_N"/>
</dbReference>
<dbReference type="InterPro" id="IPR006516">
    <property type="entry name" value="G2P"/>
</dbReference>
<dbReference type="EMBL" id="AP024718">
    <property type="protein sequence ID" value="BCX89518.1"/>
    <property type="molecule type" value="Genomic_DNA"/>
</dbReference>
<dbReference type="GO" id="GO:0006260">
    <property type="term" value="P:DNA replication"/>
    <property type="evidence" value="ECO:0007669"/>
    <property type="project" value="InterPro"/>
</dbReference>
<name>A0AAU9C0S2_9GAMM</name>
<dbReference type="AlphaFoldDB" id="A0AAU9C0S2"/>
<dbReference type="InterPro" id="IPR022688">
    <property type="entry name" value="G2P_C"/>
</dbReference>
<evidence type="ECO:0000313" key="4">
    <source>
        <dbReference type="Proteomes" id="UP001321450"/>
    </source>
</evidence>
<evidence type="ECO:0000313" key="3">
    <source>
        <dbReference type="EMBL" id="BCX89518.1"/>
    </source>
</evidence>
<gene>
    <name evidence="3" type="ORF">MIN45_P1891</name>
</gene>